<evidence type="ECO:0000256" key="1">
    <source>
        <dbReference type="SAM" id="MobiDB-lite"/>
    </source>
</evidence>
<sequence length="202" mass="18485">MLVGTRAPSSLPDVYMPQMPPTQMPPTAGEASPISIEELRGLDSILRRLRLQIGGSASAGGGAASGGGRLEPFSCSLGRLPTGAADAGSGPTVSGAGGGACGGACGIARSGQYGAAGRGAGAGAASGGGKLQPFSCSLGQLPTGAAPIDSGPTVSSGGGSGGGSAGGGACCGACGGACGSARGGAYGGAGCGAHSLTWVSEA</sequence>
<protein>
    <submittedName>
        <fullName evidence="2">Uncharacterized protein</fullName>
    </submittedName>
</protein>
<gene>
    <name evidence="2" type="ORF">NDU88_004172</name>
</gene>
<accession>A0AAV7M745</accession>
<proteinExistence type="predicted"/>
<feature type="region of interest" description="Disordered" evidence="1">
    <location>
        <begin position="1"/>
        <end position="30"/>
    </location>
</feature>
<dbReference type="EMBL" id="JANPWB010000014">
    <property type="protein sequence ID" value="KAJ1099068.1"/>
    <property type="molecule type" value="Genomic_DNA"/>
</dbReference>
<name>A0AAV7M745_PLEWA</name>
<dbReference type="Proteomes" id="UP001066276">
    <property type="component" value="Chromosome 10"/>
</dbReference>
<comment type="caution">
    <text evidence="2">The sequence shown here is derived from an EMBL/GenBank/DDBJ whole genome shotgun (WGS) entry which is preliminary data.</text>
</comment>
<organism evidence="2 3">
    <name type="scientific">Pleurodeles waltl</name>
    <name type="common">Iberian ribbed newt</name>
    <dbReference type="NCBI Taxonomy" id="8319"/>
    <lineage>
        <taxon>Eukaryota</taxon>
        <taxon>Metazoa</taxon>
        <taxon>Chordata</taxon>
        <taxon>Craniata</taxon>
        <taxon>Vertebrata</taxon>
        <taxon>Euteleostomi</taxon>
        <taxon>Amphibia</taxon>
        <taxon>Batrachia</taxon>
        <taxon>Caudata</taxon>
        <taxon>Salamandroidea</taxon>
        <taxon>Salamandridae</taxon>
        <taxon>Pleurodelinae</taxon>
        <taxon>Pleurodeles</taxon>
    </lineage>
</organism>
<evidence type="ECO:0000313" key="3">
    <source>
        <dbReference type="Proteomes" id="UP001066276"/>
    </source>
</evidence>
<reference evidence="2" key="1">
    <citation type="journal article" date="2022" name="bioRxiv">
        <title>Sequencing and chromosome-scale assembly of the giantPleurodeles waltlgenome.</title>
        <authorList>
            <person name="Brown T."/>
            <person name="Elewa A."/>
            <person name="Iarovenko S."/>
            <person name="Subramanian E."/>
            <person name="Araus A.J."/>
            <person name="Petzold A."/>
            <person name="Susuki M."/>
            <person name="Suzuki K.-i.T."/>
            <person name="Hayashi T."/>
            <person name="Toyoda A."/>
            <person name="Oliveira C."/>
            <person name="Osipova E."/>
            <person name="Leigh N.D."/>
            <person name="Simon A."/>
            <person name="Yun M.H."/>
        </authorList>
    </citation>
    <scope>NUCLEOTIDE SEQUENCE</scope>
    <source>
        <strain evidence="2">20211129_DDA</strain>
        <tissue evidence="2">Liver</tissue>
    </source>
</reference>
<evidence type="ECO:0000313" key="2">
    <source>
        <dbReference type="EMBL" id="KAJ1099068.1"/>
    </source>
</evidence>
<dbReference type="AlphaFoldDB" id="A0AAV7M745"/>
<keyword evidence="3" id="KW-1185">Reference proteome</keyword>